<feature type="transmembrane region" description="Helical" evidence="2">
    <location>
        <begin position="21"/>
        <end position="37"/>
    </location>
</feature>
<comment type="caution">
    <text evidence="4">The sequence shown here is derived from an EMBL/GenBank/DDBJ whole genome shotgun (WGS) entry which is preliminary data.</text>
</comment>
<keyword evidence="2" id="KW-0472">Membrane</keyword>
<evidence type="ECO:0000313" key="5">
    <source>
        <dbReference type="Proteomes" id="UP001209654"/>
    </source>
</evidence>
<feature type="transmembrane region" description="Helical" evidence="2">
    <location>
        <begin position="114"/>
        <end position="131"/>
    </location>
</feature>
<proteinExistence type="predicted"/>
<sequence length="467" mass="50384">MTPRPGPIEPTRTKRAIGIDVARSIALIGMVSVHVWPTTNKNDDMSLVYAVFAGRAAGLFALLAGVSIAFVERRSRGKLFGRTLWADRGALVTRGLLIMLAGLLLGYLEADVVTILPYFGILFLLVIPLYGRSNRVLIIAGVLFAILGPLLLFLFGDSLPEQPDSGADYTLTTIFQYPVPFVSDMLLIGQYPTLLWMAYICVGIVIGRQVLTSKKVALVVAAWGAGLALGTWFLSQFLLGAAGGFQRLVEATPAMTSEDIIDVLAYGPEDPMLPHTTGWWMAAVAPYSHTSLNLIHDLGCAMAVTGVVLLLTRSGGRIFSPFAAIGAMTLTLYSAHVVILAIGVLDPARPRVSLWVQIISFMLFALVWRSVMGKGPLEQIISDCSDWVRTKIRTPRQQRRRPRESSAEADVQRPPPAAAAAAAPGAPVPATAEPDAAGPPSSAPDHQPVYKRTSLRIPSLRRPSRMN</sequence>
<evidence type="ECO:0000256" key="1">
    <source>
        <dbReference type="SAM" id="MobiDB-lite"/>
    </source>
</evidence>
<feature type="transmembrane region" description="Helical" evidence="2">
    <location>
        <begin position="91"/>
        <end position="108"/>
    </location>
</feature>
<name>A0ABQ5MYK6_9MICC</name>
<feature type="transmembrane region" description="Helical" evidence="2">
    <location>
        <begin position="136"/>
        <end position="155"/>
    </location>
</feature>
<feature type="compositionally biased region" description="Basic residues" evidence="1">
    <location>
        <begin position="392"/>
        <end position="402"/>
    </location>
</feature>
<organism evidence="4 5">
    <name type="scientific">Arthrobacter mangrovi</name>
    <dbReference type="NCBI Taxonomy" id="2966350"/>
    <lineage>
        <taxon>Bacteria</taxon>
        <taxon>Bacillati</taxon>
        <taxon>Actinomycetota</taxon>
        <taxon>Actinomycetes</taxon>
        <taxon>Micrococcales</taxon>
        <taxon>Micrococcaceae</taxon>
        <taxon>Arthrobacter</taxon>
    </lineage>
</organism>
<feature type="region of interest" description="Disordered" evidence="1">
    <location>
        <begin position="392"/>
        <end position="467"/>
    </location>
</feature>
<gene>
    <name evidence="4" type="ORF">AHIS1636_35240</name>
</gene>
<feature type="domain" description="Heparan-alpha-glucosaminide N-acetyltransferase catalytic" evidence="3">
    <location>
        <begin position="15"/>
        <end position="217"/>
    </location>
</feature>
<dbReference type="EMBL" id="BRVS01000026">
    <property type="protein sequence ID" value="GLB69081.1"/>
    <property type="molecule type" value="Genomic_DNA"/>
</dbReference>
<evidence type="ECO:0000259" key="3">
    <source>
        <dbReference type="Pfam" id="PF07786"/>
    </source>
</evidence>
<accession>A0ABQ5MYK6</accession>
<reference evidence="4 5" key="1">
    <citation type="journal article" date="2023" name="Int. J. Syst. Evol. Microbiol.">
        <title>Arthrobacter mangrovi sp. nov., an actinobacterium isolated from the rhizosphere of a mangrove.</title>
        <authorList>
            <person name="Hamada M."/>
            <person name="Saitou S."/>
            <person name="Enomoto N."/>
            <person name="Nanri K."/>
            <person name="Hidaka K."/>
            <person name="Miura T."/>
            <person name="Tamura T."/>
        </authorList>
    </citation>
    <scope>NUCLEOTIDE SEQUENCE [LARGE SCALE GENOMIC DNA]</scope>
    <source>
        <strain evidence="4 5">NBRC 112813</strain>
    </source>
</reference>
<keyword evidence="5" id="KW-1185">Reference proteome</keyword>
<dbReference type="Pfam" id="PF07786">
    <property type="entry name" value="HGSNAT_cat"/>
    <property type="match status" value="1"/>
</dbReference>
<dbReference type="Proteomes" id="UP001209654">
    <property type="component" value="Unassembled WGS sequence"/>
</dbReference>
<feature type="transmembrane region" description="Helical" evidence="2">
    <location>
        <begin position="318"/>
        <end position="342"/>
    </location>
</feature>
<evidence type="ECO:0000313" key="4">
    <source>
        <dbReference type="EMBL" id="GLB69081.1"/>
    </source>
</evidence>
<feature type="transmembrane region" description="Helical" evidence="2">
    <location>
        <begin position="218"/>
        <end position="239"/>
    </location>
</feature>
<keyword evidence="2" id="KW-0812">Transmembrane</keyword>
<evidence type="ECO:0000256" key="2">
    <source>
        <dbReference type="SAM" id="Phobius"/>
    </source>
</evidence>
<feature type="compositionally biased region" description="Low complexity" evidence="1">
    <location>
        <begin position="418"/>
        <end position="445"/>
    </location>
</feature>
<feature type="transmembrane region" description="Helical" evidence="2">
    <location>
        <begin position="185"/>
        <end position="206"/>
    </location>
</feature>
<protein>
    <recommendedName>
        <fullName evidence="3">Heparan-alpha-glucosaminide N-acetyltransferase catalytic domain-containing protein</fullName>
    </recommendedName>
</protein>
<feature type="transmembrane region" description="Helical" evidence="2">
    <location>
        <begin position="294"/>
        <end position="311"/>
    </location>
</feature>
<dbReference type="InterPro" id="IPR012429">
    <property type="entry name" value="HGSNAT_cat"/>
</dbReference>
<feature type="transmembrane region" description="Helical" evidence="2">
    <location>
        <begin position="49"/>
        <end position="71"/>
    </location>
</feature>
<keyword evidence="2" id="KW-1133">Transmembrane helix</keyword>
<feature type="transmembrane region" description="Helical" evidence="2">
    <location>
        <begin position="354"/>
        <end position="371"/>
    </location>
</feature>